<evidence type="ECO:0000256" key="1">
    <source>
        <dbReference type="ARBA" id="ARBA00006484"/>
    </source>
</evidence>
<dbReference type="AlphaFoldDB" id="A0A1M5AYQ7"/>
<dbReference type="Pfam" id="PF00106">
    <property type="entry name" value="adh_short"/>
    <property type="match status" value="1"/>
</dbReference>
<dbReference type="InterPro" id="IPR002347">
    <property type="entry name" value="SDR_fam"/>
</dbReference>
<accession>A0A1M5AYQ7</accession>
<dbReference type="InterPro" id="IPR036291">
    <property type="entry name" value="NAD(P)-bd_dom_sf"/>
</dbReference>
<dbReference type="PRINTS" id="PR00081">
    <property type="entry name" value="GDHRDH"/>
</dbReference>
<dbReference type="Proteomes" id="UP000184368">
    <property type="component" value="Unassembled WGS sequence"/>
</dbReference>
<dbReference type="InterPro" id="IPR020904">
    <property type="entry name" value="Sc_DH/Rdtase_CS"/>
</dbReference>
<dbReference type="GO" id="GO:0016020">
    <property type="term" value="C:membrane"/>
    <property type="evidence" value="ECO:0007669"/>
    <property type="project" value="TreeGrafter"/>
</dbReference>
<dbReference type="PANTHER" id="PTHR44196:SF1">
    <property type="entry name" value="DEHYDROGENASE_REDUCTASE SDR FAMILY MEMBER 7B"/>
    <property type="match status" value="1"/>
</dbReference>
<gene>
    <name evidence="5" type="ORF">SAMN05444008_10750</name>
</gene>
<organism evidence="5 6">
    <name type="scientific">Cnuella takakiae</name>
    <dbReference type="NCBI Taxonomy" id="1302690"/>
    <lineage>
        <taxon>Bacteria</taxon>
        <taxon>Pseudomonadati</taxon>
        <taxon>Bacteroidota</taxon>
        <taxon>Chitinophagia</taxon>
        <taxon>Chitinophagales</taxon>
        <taxon>Chitinophagaceae</taxon>
        <taxon>Cnuella</taxon>
    </lineage>
</organism>
<dbReference type="PROSITE" id="PS00061">
    <property type="entry name" value="ADH_SHORT"/>
    <property type="match status" value="1"/>
</dbReference>
<evidence type="ECO:0000313" key="6">
    <source>
        <dbReference type="Proteomes" id="UP000184368"/>
    </source>
</evidence>
<dbReference type="GO" id="GO:0016491">
    <property type="term" value="F:oxidoreductase activity"/>
    <property type="evidence" value="ECO:0007669"/>
    <property type="project" value="UniProtKB-KW"/>
</dbReference>
<evidence type="ECO:0000256" key="2">
    <source>
        <dbReference type="ARBA" id="ARBA00023002"/>
    </source>
</evidence>
<reference evidence="5 6" key="1">
    <citation type="submission" date="2016-11" db="EMBL/GenBank/DDBJ databases">
        <authorList>
            <person name="Jaros S."/>
            <person name="Januszkiewicz K."/>
            <person name="Wedrychowicz H."/>
        </authorList>
    </citation>
    <scope>NUCLEOTIDE SEQUENCE [LARGE SCALE GENOMIC DNA]</scope>
    <source>
        <strain evidence="5 6">DSM 26897</strain>
    </source>
</reference>
<dbReference type="PRINTS" id="PR00080">
    <property type="entry name" value="SDRFAMILY"/>
</dbReference>
<comment type="similarity">
    <text evidence="1 3">Belongs to the short-chain dehydrogenases/reductases (SDR) family.</text>
</comment>
<dbReference type="Gene3D" id="3.40.50.720">
    <property type="entry name" value="NAD(P)-binding Rossmann-like Domain"/>
    <property type="match status" value="1"/>
</dbReference>
<dbReference type="NCBIfam" id="NF004792">
    <property type="entry name" value="PRK06139.1"/>
    <property type="match status" value="1"/>
</dbReference>
<protein>
    <submittedName>
        <fullName evidence="5">Short-chain dehydrogenase</fullName>
    </submittedName>
</protein>
<dbReference type="EMBL" id="FQUO01000007">
    <property type="protein sequence ID" value="SHF35042.1"/>
    <property type="molecule type" value="Genomic_DNA"/>
</dbReference>
<proteinExistence type="inferred from homology"/>
<dbReference type="OrthoDB" id="9775296at2"/>
<sequence length="324" mass="34418">MAFSNLFQKTVVITGASSGAGRAIALRFAREGAHLVLAARREAALKEVAAACEETGGKAIVVVCDVTDAEAVKQLAHEAFITFGGIDVWVNNAGVLAAGTFEETPIAVHDQVIRTNLMGYIHGAHSALPYFKRQGKGVLINNISVGGWFPTPYAVGYSASKFGLRGFSEALRGELHRYPEIHVCDMFPAFLDTPGMQHAANYTGRYLKPAPPVFDPQKVAEAAVALALRPRNSVNIGFMTSVLKTAHALAPALSRNATALSIEGYLKVAQPLPDTPGNVFGPVEYGTGIHGGWNSPADAEKRKKTGLMILAGLTLGWLLLAGRK</sequence>
<name>A0A1M5AYQ7_9BACT</name>
<dbReference type="InterPro" id="IPR057326">
    <property type="entry name" value="KR_dom"/>
</dbReference>
<dbReference type="PANTHER" id="PTHR44196">
    <property type="entry name" value="DEHYDROGENASE/REDUCTASE SDR FAMILY MEMBER 7B"/>
    <property type="match status" value="1"/>
</dbReference>
<dbReference type="RefSeq" id="WP_073042765.1">
    <property type="nucleotide sequence ID" value="NZ_FQUO01000007.1"/>
</dbReference>
<dbReference type="STRING" id="1302690.BUE76_16240"/>
<dbReference type="SMART" id="SM00822">
    <property type="entry name" value="PKS_KR"/>
    <property type="match status" value="1"/>
</dbReference>
<evidence type="ECO:0000256" key="3">
    <source>
        <dbReference type="RuleBase" id="RU000363"/>
    </source>
</evidence>
<keyword evidence="6" id="KW-1185">Reference proteome</keyword>
<evidence type="ECO:0000259" key="4">
    <source>
        <dbReference type="SMART" id="SM00822"/>
    </source>
</evidence>
<feature type="domain" description="Ketoreductase" evidence="4">
    <location>
        <begin position="9"/>
        <end position="148"/>
    </location>
</feature>
<keyword evidence="2" id="KW-0560">Oxidoreductase</keyword>
<evidence type="ECO:0000313" key="5">
    <source>
        <dbReference type="EMBL" id="SHF35042.1"/>
    </source>
</evidence>
<dbReference type="SUPFAM" id="SSF51735">
    <property type="entry name" value="NAD(P)-binding Rossmann-fold domains"/>
    <property type="match status" value="1"/>
</dbReference>